<dbReference type="InterPro" id="IPR051158">
    <property type="entry name" value="Metallophosphoesterase_sf"/>
</dbReference>
<gene>
    <name evidence="4" type="ORF">ACFQGD_17270</name>
</gene>
<evidence type="ECO:0000256" key="1">
    <source>
        <dbReference type="ARBA" id="ARBA00022723"/>
    </source>
</evidence>
<dbReference type="PANTHER" id="PTHR31302">
    <property type="entry name" value="TRANSMEMBRANE PROTEIN WITH METALLOPHOSPHOESTERASE DOMAIN-RELATED"/>
    <property type="match status" value="1"/>
</dbReference>
<reference evidence="5" key="1">
    <citation type="journal article" date="2019" name="Int. J. Syst. Evol. Microbiol.">
        <title>The Global Catalogue of Microorganisms (GCM) 10K type strain sequencing project: providing services to taxonomists for standard genome sequencing and annotation.</title>
        <authorList>
            <consortium name="The Broad Institute Genomics Platform"/>
            <consortium name="The Broad Institute Genome Sequencing Center for Infectious Disease"/>
            <person name="Wu L."/>
            <person name="Ma J."/>
        </authorList>
    </citation>
    <scope>NUCLEOTIDE SEQUENCE [LARGE SCALE GENOMIC DNA]</scope>
    <source>
        <strain evidence="5">KCTC 32255</strain>
    </source>
</reference>
<dbReference type="InterPro" id="IPR004843">
    <property type="entry name" value="Calcineurin-like_PHP"/>
</dbReference>
<dbReference type="SUPFAM" id="SSF56300">
    <property type="entry name" value="Metallo-dependent phosphatases"/>
    <property type="match status" value="1"/>
</dbReference>
<comment type="caution">
    <text evidence="4">The sequence shown here is derived from an EMBL/GenBank/DDBJ whole genome shotgun (WGS) entry which is preliminary data.</text>
</comment>
<keyword evidence="2" id="KW-0378">Hydrolase</keyword>
<dbReference type="InterPro" id="IPR029052">
    <property type="entry name" value="Metallo-depent_PP-like"/>
</dbReference>
<evidence type="ECO:0000256" key="2">
    <source>
        <dbReference type="ARBA" id="ARBA00022801"/>
    </source>
</evidence>
<protein>
    <submittedName>
        <fullName evidence="4">Metallophosphoesterase</fullName>
    </submittedName>
</protein>
<dbReference type="RefSeq" id="WP_345397004.1">
    <property type="nucleotide sequence ID" value="NZ_BAABLA010000026.1"/>
</dbReference>
<dbReference type="PANTHER" id="PTHR31302:SF31">
    <property type="entry name" value="PHOSPHODIESTERASE YAEI"/>
    <property type="match status" value="1"/>
</dbReference>
<name>A0ABW2C0Z3_9PSEU</name>
<dbReference type="EMBL" id="JBHSXX010000001">
    <property type="protein sequence ID" value="MFC6868896.1"/>
    <property type="molecule type" value="Genomic_DNA"/>
</dbReference>
<evidence type="ECO:0000313" key="5">
    <source>
        <dbReference type="Proteomes" id="UP001596337"/>
    </source>
</evidence>
<dbReference type="Proteomes" id="UP001596337">
    <property type="component" value="Unassembled WGS sequence"/>
</dbReference>
<evidence type="ECO:0000259" key="3">
    <source>
        <dbReference type="Pfam" id="PF00149"/>
    </source>
</evidence>
<dbReference type="Gene3D" id="3.60.21.10">
    <property type="match status" value="1"/>
</dbReference>
<accession>A0ABW2C0Z3</accession>
<dbReference type="InterPro" id="IPR016538">
    <property type="entry name" value="UCP008292"/>
</dbReference>
<dbReference type="PIRSF" id="PIRSF008292">
    <property type="entry name" value="UCP008292"/>
    <property type="match status" value="1"/>
</dbReference>
<sequence length="250" mass="25952">MITIGAVGDVHLDKDAAGTLRPALGRIADKADVLLLAGDLTRHGTVAEARVVADEFGGLDVPVIAVLGNHDYDRDAVPEVTEVLADADIHVLEGDGVVLSLPGGTLGVAGVKGFGGGFEGKCGSAFGEPEMKAFISHTVAAADRLRTTLNSLDCDVKVALTHYAPIPETVHGEPPEIYPFLGAYQLGNAIDCCDTALALHGHAHFGSERGVTPGGVPVRNVAQPVINAAYASYRLPASVQEPMTEVYQPT</sequence>
<proteinExistence type="predicted"/>
<evidence type="ECO:0000313" key="4">
    <source>
        <dbReference type="EMBL" id="MFC6868896.1"/>
    </source>
</evidence>
<dbReference type="Pfam" id="PF00149">
    <property type="entry name" value="Metallophos"/>
    <property type="match status" value="1"/>
</dbReference>
<organism evidence="4 5">
    <name type="scientific">Haloechinothrix salitolerans</name>
    <dbReference type="NCBI Taxonomy" id="926830"/>
    <lineage>
        <taxon>Bacteria</taxon>
        <taxon>Bacillati</taxon>
        <taxon>Actinomycetota</taxon>
        <taxon>Actinomycetes</taxon>
        <taxon>Pseudonocardiales</taxon>
        <taxon>Pseudonocardiaceae</taxon>
        <taxon>Haloechinothrix</taxon>
    </lineage>
</organism>
<feature type="domain" description="Calcineurin-like phosphoesterase" evidence="3">
    <location>
        <begin position="3"/>
        <end position="204"/>
    </location>
</feature>
<keyword evidence="1" id="KW-0479">Metal-binding</keyword>
<keyword evidence="5" id="KW-1185">Reference proteome</keyword>